<organism evidence="1 2">
    <name type="scientific">Mycobacterium phage Maxxinista</name>
    <dbReference type="NCBI Taxonomy" id="1955423"/>
    <lineage>
        <taxon>Viruses</taxon>
        <taxon>Duplodnaviria</taxon>
        <taxon>Heunggongvirae</taxon>
        <taxon>Uroviricota</taxon>
        <taxon>Caudoviricetes</taxon>
        <taxon>Kostyavirus</taxon>
        <taxon>Kostyavirus CJW1</taxon>
    </lineage>
</organism>
<sequence>MAYTPKTWADGVDGGTPITAAELNRMEAGIEGATETAEDHTHTASEISDATSVGRSVLTAADAATARTAIGAGTSSLQLGTSGTTAAAGDHTHTGFVPTSRTVNGKALSGNVTLTGADVALTGYTAGTADDVAATDTVIAAIAKLEARIAELEAAAV</sequence>
<protein>
    <submittedName>
        <fullName evidence="1">Helix-turn-helix protein</fullName>
    </submittedName>
</protein>
<dbReference type="EMBL" id="KY549152">
    <property type="protein sequence ID" value="AQP30739.1"/>
    <property type="molecule type" value="Genomic_DNA"/>
</dbReference>
<dbReference type="Proteomes" id="UP000224283">
    <property type="component" value="Genome"/>
</dbReference>
<accession>A0A1S5VXQ0</accession>
<name>A0A1S5VXQ0_9CAUD</name>
<gene>
    <name evidence="1" type="ORF">SEA_MAXXINISTA_20</name>
</gene>
<proteinExistence type="predicted"/>
<reference evidence="2" key="1">
    <citation type="submission" date="2017-01" db="EMBL/GenBank/DDBJ databases">
        <authorList>
            <person name="Mah S.A."/>
            <person name="Swanson W.J."/>
            <person name="Moy G.W."/>
            <person name="Vacquier V.D."/>
        </authorList>
    </citation>
    <scope>NUCLEOTIDE SEQUENCE [LARGE SCALE GENOMIC DNA]</scope>
</reference>
<evidence type="ECO:0000313" key="2">
    <source>
        <dbReference type="Proteomes" id="UP000224283"/>
    </source>
</evidence>
<evidence type="ECO:0000313" key="1">
    <source>
        <dbReference type="EMBL" id="AQP30739.1"/>
    </source>
</evidence>